<proteinExistence type="predicted"/>
<evidence type="ECO:0000313" key="2">
    <source>
        <dbReference type="Proteomes" id="UP001239111"/>
    </source>
</evidence>
<gene>
    <name evidence="1" type="ORF">QAD02_020273</name>
</gene>
<dbReference type="Proteomes" id="UP001239111">
    <property type="component" value="Chromosome 1"/>
</dbReference>
<reference evidence="1" key="1">
    <citation type="submission" date="2023-04" db="EMBL/GenBank/DDBJ databases">
        <title>A chromosome-level genome assembly of the parasitoid wasp Eretmocerus hayati.</title>
        <authorList>
            <person name="Zhong Y."/>
            <person name="Liu S."/>
            <person name="Liu Y."/>
        </authorList>
    </citation>
    <scope>NUCLEOTIDE SEQUENCE</scope>
    <source>
        <strain evidence="1">ZJU_SS_LIU_2023</strain>
    </source>
</reference>
<protein>
    <submittedName>
        <fullName evidence="1">Uncharacterized protein</fullName>
    </submittedName>
</protein>
<sequence>MSNTGSNQLIGEIEGRDQCPTIASQVHSTNKEQQQKDRIRTIYKPSGYTQNHLDLLYLPYGRNKTPHPITTHWETESESNRKNEIENNVTQLEKIIEEGSTLDSLLKAINMIIKKSTSNPDNSTYIHNK</sequence>
<dbReference type="EMBL" id="CM056741">
    <property type="protein sequence ID" value="KAJ8684481.1"/>
    <property type="molecule type" value="Genomic_DNA"/>
</dbReference>
<keyword evidence="2" id="KW-1185">Reference proteome</keyword>
<organism evidence="1 2">
    <name type="scientific">Eretmocerus hayati</name>
    <dbReference type="NCBI Taxonomy" id="131215"/>
    <lineage>
        <taxon>Eukaryota</taxon>
        <taxon>Metazoa</taxon>
        <taxon>Ecdysozoa</taxon>
        <taxon>Arthropoda</taxon>
        <taxon>Hexapoda</taxon>
        <taxon>Insecta</taxon>
        <taxon>Pterygota</taxon>
        <taxon>Neoptera</taxon>
        <taxon>Endopterygota</taxon>
        <taxon>Hymenoptera</taxon>
        <taxon>Apocrita</taxon>
        <taxon>Proctotrupomorpha</taxon>
        <taxon>Chalcidoidea</taxon>
        <taxon>Aphelinidae</taxon>
        <taxon>Aphelininae</taxon>
        <taxon>Eretmocerus</taxon>
    </lineage>
</organism>
<accession>A0ACC2PN81</accession>
<comment type="caution">
    <text evidence="1">The sequence shown here is derived from an EMBL/GenBank/DDBJ whole genome shotgun (WGS) entry which is preliminary data.</text>
</comment>
<evidence type="ECO:0000313" key="1">
    <source>
        <dbReference type="EMBL" id="KAJ8684481.1"/>
    </source>
</evidence>
<name>A0ACC2PN81_9HYME</name>